<accession>A0A7W7S1P9</accession>
<comment type="caution">
    <text evidence="1">The sequence shown here is derived from an EMBL/GenBank/DDBJ whole genome shotgun (WGS) entry which is preliminary data.</text>
</comment>
<dbReference type="Pfam" id="PF05336">
    <property type="entry name" value="rhaM"/>
    <property type="match status" value="1"/>
</dbReference>
<keyword evidence="2" id="KW-1185">Reference proteome</keyword>
<organism evidence="1 2">
    <name type="scientific">Streptosporangium album</name>
    <dbReference type="NCBI Taxonomy" id="47479"/>
    <lineage>
        <taxon>Bacteria</taxon>
        <taxon>Bacillati</taxon>
        <taxon>Actinomycetota</taxon>
        <taxon>Actinomycetes</taxon>
        <taxon>Streptosporangiales</taxon>
        <taxon>Streptosporangiaceae</taxon>
        <taxon>Streptosporangium</taxon>
    </lineage>
</organism>
<evidence type="ECO:0000313" key="2">
    <source>
        <dbReference type="Proteomes" id="UP000534286"/>
    </source>
</evidence>
<dbReference type="GO" id="GO:0062192">
    <property type="term" value="F:L-rhamnose mutarotase activity"/>
    <property type="evidence" value="ECO:0007669"/>
    <property type="project" value="UniProtKB-EC"/>
</dbReference>
<dbReference type="PANTHER" id="PTHR34389:SF2">
    <property type="entry name" value="L-RHAMNOSE MUTAROTASE"/>
    <property type="match status" value="1"/>
</dbReference>
<name>A0A7W7S1P9_9ACTN</name>
<evidence type="ECO:0000313" key="1">
    <source>
        <dbReference type="EMBL" id="MBB4941321.1"/>
    </source>
</evidence>
<dbReference type="AlphaFoldDB" id="A0A7W7S1P9"/>
<proteinExistence type="predicted"/>
<dbReference type="GO" id="GO:0019301">
    <property type="term" value="P:rhamnose catabolic process"/>
    <property type="evidence" value="ECO:0007669"/>
    <property type="project" value="TreeGrafter"/>
</dbReference>
<gene>
    <name evidence="1" type="ORF">FHR32_005698</name>
</gene>
<dbReference type="SUPFAM" id="SSF54909">
    <property type="entry name" value="Dimeric alpha+beta barrel"/>
    <property type="match status" value="1"/>
</dbReference>
<dbReference type="PANTHER" id="PTHR34389">
    <property type="entry name" value="L-RHAMNOSE MUTAROTASE"/>
    <property type="match status" value="1"/>
</dbReference>
<reference evidence="1 2" key="1">
    <citation type="submission" date="2020-08" db="EMBL/GenBank/DDBJ databases">
        <title>Sequencing the genomes of 1000 actinobacteria strains.</title>
        <authorList>
            <person name="Klenk H.-P."/>
        </authorList>
    </citation>
    <scope>NUCLEOTIDE SEQUENCE [LARGE SCALE GENOMIC DNA]</scope>
    <source>
        <strain evidence="1 2">DSM 43023</strain>
    </source>
</reference>
<dbReference type="EMBL" id="JACHJU010000002">
    <property type="protein sequence ID" value="MBB4941321.1"/>
    <property type="molecule type" value="Genomic_DNA"/>
</dbReference>
<dbReference type="InterPro" id="IPR008000">
    <property type="entry name" value="Rham/fucose_mutarotase"/>
</dbReference>
<protein>
    <submittedName>
        <fullName evidence="1">L-rhamnose mutarotase</fullName>
        <ecNumber evidence="1">5.1.3.32</ecNumber>
    </submittedName>
</protein>
<keyword evidence="1" id="KW-0413">Isomerase</keyword>
<dbReference type="EC" id="5.1.3.32" evidence="1"/>
<dbReference type="RefSeq" id="WP_184757429.1">
    <property type="nucleotide sequence ID" value="NZ_BAABEK010000088.1"/>
</dbReference>
<sequence>MKRVCFLLKVRPDRLEEYRERHATVWPEMLDALRATGWHNYSLFTRDDGLLVGYLETDDFEAALAGMAATEVNARWQAEMAPFFENLEGHPDEGMMALGEVFHLD</sequence>
<dbReference type="Proteomes" id="UP000534286">
    <property type="component" value="Unassembled WGS sequence"/>
</dbReference>
<dbReference type="Gene3D" id="3.30.70.100">
    <property type="match status" value="1"/>
</dbReference>
<dbReference type="InterPro" id="IPR011008">
    <property type="entry name" value="Dimeric_a/b-barrel"/>
</dbReference>